<dbReference type="RefSeq" id="WP_289585786.1">
    <property type="nucleotide sequence ID" value="NZ_JAUDDW010000004.1"/>
</dbReference>
<dbReference type="Proteomes" id="UP001529343">
    <property type="component" value="Unassembled WGS sequence"/>
</dbReference>
<gene>
    <name evidence="2" type="ORF">QUW44_02365</name>
</gene>
<evidence type="ECO:0000256" key="1">
    <source>
        <dbReference type="SAM" id="Phobius"/>
    </source>
</evidence>
<keyword evidence="1" id="KW-1133">Transmembrane helix</keyword>
<name>A0ABT7UWU0_9LACO</name>
<keyword evidence="1" id="KW-0472">Membrane</keyword>
<protein>
    <submittedName>
        <fullName evidence="2">Uncharacterized protein</fullName>
    </submittedName>
</protein>
<evidence type="ECO:0000313" key="3">
    <source>
        <dbReference type="Proteomes" id="UP001529343"/>
    </source>
</evidence>
<keyword evidence="1" id="KW-0812">Transmembrane</keyword>
<proteinExistence type="predicted"/>
<accession>A0ABT7UWU0</accession>
<reference evidence="3" key="1">
    <citation type="submission" date="2023-06" db="EMBL/GenBank/DDBJ databases">
        <title>Identification and characterization of horizontal gene transfer across gut microbiota members of farm animals based on homology search.</title>
        <authorList>
            <person name="Zeman M."/>
            <person name="Kubasova T."/>
            <person name="Jahodarova E."/>
            <person name="Nykrynova M."/>
            <person name="Rychlik I."/>
        </authorList>
    </citation>
    <scope>NUCLEOTIDE SEQUENCE [LARGE SCALE GENOMIC DNA]</scope>
    <source>
        <strain evidence="3">161_Gplus</strain>
    </source>
</reference>
<reference evidence="2 3" key="2">
    <citation type="submission" date="2023-06" db="EMBL/GenBank/DDBJ databases">
        <authorList>
            <person name="Zeman M."/>
            <person name="Kubasova T."/>
            <person name="Jahodarova E."/>
            <person name="Nykrynova M."/>
            <person name="Rychlik I."/>
        </authorList>
    </citation>
    <scope>NUCLEOTIDE SEQUENCE [LARGE SCALE GENOMIC DNA]</scope>
    <source>
        <strain evidence="2 3">161_Gplus</strain>
    </source>
</reference>
<organism evidence="2 3">
    <name type="scientific">Limosilactobacillus pontis</name>
    <dbReference type="NCBI Taxonomy" id="35787"/>
    <lineage>
        <taxon>Bacteria</taxon>
        <taxon>Bacillati</taxon>
        <taxon>Bacillota</taxon>
        <taxon>Bacilli</taxon>
        <taxon>Lactobacillales</taxon>
        <taxon>Lactobacillaceae</taxon>
        <taxon>Limosilactobacillus</taxon>
    </lineage>
</organism>
<dbReference type="EMBL" id="JAUDDW010000004">
    <property type="protein sequence ID" value="MDM8266017.1"/>
    <property type="molecule type" value="Genomic_DNA"/>
</dbReference>
<keyword evidence="3" id="KW-1185">Reference proteome</keyword>
<feature type="transmembrane region" description="Helical" evidence="1">
    <location>
        <begin position="53"/>
        <end position="72"/>
    </location>
</feature>
<comment type="caution">
    <text evidence="2">The sequence shown here is derived from an EMBL/GenBank/DDBJ whole genome shotgun (WGS) entry which is preliminary data.</text>
</comment>
<sequence>MYQYLSLKFIAQHAPHFDNHHHLPRILQIEQAWNWLSWLLFLLLIILSQRYSILLISILTTIETVIVFRVSYFRHQITR</sequence>
<evidence type="ECO:0000313" key="2">
    <source>
        <dbReference type="EMBL" id="MDM8266017.1"/>
    </source>
</evidence>